<dbReference type="PANTHER" id="PTHR46193">
    <property type="entry name" value="6-PHOSPHOGLUCONATE PHOSPHATASE"/>
    <property type="match status" value="1"/>
</dbReference>
<dbReference type="SFLD" id="SFLDG01129">
    <property type="entry name" value="C1.5:_HAD__Beta-PGM__Phosphata"/>
    <property type="match status" value="1"/>
</dbReference>
<name>A0AAW6REA1_9BURK</name>
<accession>A0AAW6REA1</accession>
<gene>
    <name evidence="5" type="ORF">QB898_01775</name>
</gene>
<evidence type="ECO:0000313" key="6">
    <source>
        <dbReference type="Proteomes" id="UP001237156"/>
    </source>
</evidence>
<dbReference type="InterPro" id="IPR023198">
    <property type="entry name" value="PGP-like_dom2"/>
</dbReference>
<comment type="similarity">
    <text evidence="2">Belongs to the HAD-like hydrolase superfamily. CbbY/CbbZ/Gph/YieH family.</text>
</comment>
<evidence type="ECO:0000256" key="3">
    <source>
        <dbReference type="ARBA" id="ARBA00022723"/>
    </source>
</evidence>
<organism evidence="5 6">
    <name type="scientific">Ottowia cancrivicina</name>
    <dbReference type="NCBI Taxonomy" id="3040346"/>
    <lineage>
        <taxon>Bacteria</taxon>
        <taxon>Pseudomonadati</taxon>
        <taxon>Pseudomonadota</taxon>
        <taxon>Betaproteobacteria</taxon>
        <taxon>Burkholderiales</taxon>
        <taxon>Comamonadaceae</taxon>
        <taxon>Ottowia</taxon>
    </lineage>
</organism>
<comment type="cofactor">
    <cofactor evidence="1">
        <name>Mg(2+)</name>
        <dbReference type="ChEBI" id="CHEBI:18420"/>
    </cofactor>
</comment>
<protein>
    <submittedName>
        <fullName evidence="5">HAD family phosphatase</fullName>
    </submittedName>
</protein>
<evidence type="ECO:0000256" key="2">
    <source>
        <dbReference type="ARBA" id="ARBA00006171"/>
    </source>
</evidence>
<comment type="caution">
    <text evidence="5">The sequence shown here is derived from an EMBL/GenBank/DDBJ whole genome shotgun (WGS) entry which is preliminary data.</text>
</comment>
<keyword evidence="4" id="KW-0460">Magnesium</keyword>
<keyword evidence="3" id="KW-0479">Metal-binding</keyword>
<dbReference type="InterPro" id="IPR051600">
    <property type="entry name" value="Beta-PGM-like"/>
</dbReference>
<dbReference type="Pfam" id="PF00702">
    <property type="entry name" value="Hydrolase"/>
    <property type="match status" value="1"/>
</dbReference>
<evidence type="ECO:0000256" key="4">
    <source>
        <dbReference type="ARBA" id="ARBA00022842"/>
    </source>
</evidence>
<evidence type="ECO:0000256" key="1">
    <source>
        <dbReference type="ARBA" id="ARBA00001946"/>
    </source>
</evidence>
<dbReference type="AlphaFoldDB" id="A0AAW6REA1"/>
<dbReference type="InterPro" id="IPR006439">
    <property type="entry name" value="HAD-SF_hydro_IA"/>
</dbReference>
<dbReference type="InterPro" id="IPR036412">
    <property type="entry name" value="HAD-like_sf"/>
</dbReference>
<dbReference type="InterPro" id="IPR023214">
    <property type="entry name" value="HAD_sf"/>
</dbReference>
<dbReference type="GO" id="GO:0003824">
    <property type="term" value="F:catalytic activity"/>
    <property type="evidence" value="ECO:0007669"/>
    <property type="project" value="UniProtKB-ARBA"/>
</dbReference>
<dbReference type="PANTHER" id="PTHR46193:SF10">
    <property type="entry name" value="6-PHOSPHOGLUCONATE PHOSPHATASE"/>
    <property type="match status" value="1"/>
</dbReference>
<dbReference type="SUPFAM" id="SSF56784">
    <property type="entry name" value="HAD-like"/>
    <property type="match status" value="1"/>
</dbReference>
<reference evidence="5 6" key="1">
    <citation type="submission" date="2023-04" db="EMBL/GenBank/DDBJ databases">
        <title>Ottowia paracancer sp. nov., isolated from human stomach.</title>
        <authorList>
            <person name="Song Y."/>
        </authorList>
    </citation>
    <scope>NUCLEOTIDE SEQUENCE [LARGE SCALE GENOMIC DNA]</scope>
    <source>
        <strain evidence="5 6">10c7w1</strain>
    </source>
</reference>
<dbReference type="Gene3D" id="1.10.150.240">
    <property type="entry name" value="Putative phosphatase, domain 2"/>
    <property type="match status" value="1"/>
</dbReference>
<dbReference type="Gene3D" id="3.40.50.1000">
    <property type="entry name" value="HAD superfamily/HAD-like"/>
    <property type="match status" value="1"/>
</dbReference>
<dbReference type="EMBL" id="JARVII010000002">
    <property type="protein sequence ID" value="MDG9698459.1"/>
    <property type="molecule type" value="Genomic_DNA"/>
</dbReference>
<keyword evidence="6" id="KW-1185">Reference proteome</keyword>
<sequence length="241" mass="25685">MSSAPPAPRPPARFEAVLFDCDGVLVDSEPITLGVLRHMLAERGWAMSEAECRARFLGVTVRSQRTVIEQHTGQPLTEAWMQAFYARRNAELAARLQVVPGAREAVHAAHARTGGRIACASGADRQKVQMQLAQTGLAPLFGPAVFSGHEMPASKPAPDVYLAAARHLRVSPGRCLVVEDTVPGITAGVAAGCTVWAYCPPDDPHASPHPLRAAGASRVLAHMGELAELLQARRAPPLFLS</sequence>
<dbReference type="Proteomes" id="UP001237156">
    <property type="component" value="Unassembled WGS sequence"/>
</dbReference>
<dbReference type="SFLD" id="SFLDS00003">
    <property type="entry name" value="Haloacid_Dehalogenase"/>
    <property type="match status" value="1"/>
</dbReference>
<dbReference type="NCBIfam" id="TIGR01509">
    <property type="entry name" value="HAD-SF-IA-v3"/>
    <property type="match status" value="1"/>
</dbReference>
<proteinExistence type="inferred from homology"/>
<dbReference type="GO" id="GO:0046872">
    <property type="term" value="F:metal ion binding"/>
    <property type="evidence" value="ECO:0007669"/>
    <property type="project" value="UniProtKB-KW"/>
</dbReference>
<dbReference type="RefSeq" id="WP_279523556.1">
    <property type="nucleotide sequence ID" value="NZ_JARVII010000002.1"/>
</dbReference>
<evidence type="ECO:0000313" key="5">
    <source>
        <dbReference type="EMBL" id="MDG9698459.1"/>
    </source>
</evidence>